<protein>
    <submittedName>
        <fullName evidence="2">BTB domain-containing protein</fullName>
    </submittedName>
</protein>
<reference evidence="2" key="1">
    <citation type="submission" date="2022-11" db="UniProtKB">
        <authorList>
            <consortium name="WormBaseParasite"/>
        </authorList>
    </citation>
    <scope>IDENTIFICATION</scope>
</reference>
<accession>A0AC35EUC9</accession>
<dbReference type="Proteomes" id="UP000887580">
    <property type="component" value="Unplaced"/>
</dbReference>
<dbReference type="WBParaSite" id="PS1159_v2.g10807.t1">
    <property type="protein sequence ID" value="PS1159_v2.g10807.t1"/>
    <property type="gene ID" value="PS1159_v2.g10807"/>
</dbReference>
<evidence type="ECO:0000313" key="2">
    <source>
        <dbReference type="WBParaSite" id="PS1159_v2.g10807.t1"/>
    </source>
</evidence>
<name>A0AC35EUC9_9BILA</name>
<organism evidence="1 2">
    <name type="scientific">Panagrolaimus sp. PS1159</name>
    <dbReference type="NCBI Taxonomy" id="55785"/>
    <lineage>
        <taxon>Eukaryota</taxon>
        <taxon>Metazoa</taxon>
        <taxon>Ecdysozoa</taxon>
        <taxon>Nematoda</taxon>
        <taxon>Chromadorea</taxon>
        <taxon>Rhabditida</taxon>
        <taxon>Tylenchina</taxon>
        <taxon>Panagrolaimomorpha</taxon>
        <taxon>Panagrolaimoidea</taxon>
        <taxon>Panagrolaimidae</taxon>
        <taxon>Panagrolaimus</taxon>
    </lineage>
</organism>
<sequence length="362" mass="41462">MSCSKLSTTEIIPISVRMKIPKERLLAENQKEEWQIKSEDYSIHGLPGFSYYVGLCSEMFEDNGRCLFVIIGSKKKSAFKKDISFKITFVGSNDVYIYDSEIEFQDAYDHIYIPCGGTDELFDPTTKCLVFVVEAILPVQKEDSELAGLNSEISKNIFGCKLGMQLWDRDDEKNLAFIVDGKEIKVHRIVVESKSPEWKEMIETGLKGSSEDGKIAILYFNFKTVETALKFCYGIEEKHLWSVESANEVLKFADDCDLNDLKKISVADLDYMNIDFAFELMKSLFSQSPNLNKIEMISQMDEQVQNQRPQIIQKLFVTNVTVIAAFMLIASFLIGEFLGDDVDSFFQNIIQIWRRHIFCGIQ</sequence>
<proteinExistence type="predicted"/>
<evidence type="ECO:0000313" key="1">
    <source>
        <dbReference type="Proteomes" id="UP000887580"/>
    </source>
</evidence>